<dbReference type="InterPro" id="IPR012429">
    <property type="entry name" value="HGSNAT_cat"/>
</dbReference>
<dbReference type="RefSeq" id="WP_222199711.1">
    <property type="nucleotide sequence ID" value="NZ_JAIMFO010000007.1"/>
</dbReference>
<protein>
    <submittedName>
        <fullName evidence="3">DUF1624 domain-containing protein</fullName>
    </submittedName>
</protein>
<feature type="transmembrane region" description="Helical" evidence="1">
    <location>
        <begin position="139"/>
        <end position="159"/>
    </location>
</feature>
<sequence length="296" mass="33016">MSRSVSAEPGAYTARPKIVGLDIIRGATVLSMIGFHLCYDLVTFAGISLSWFADTPLQAVWRASISWTFLFVAGFSTSLSRNNAWRGLRYGAIACAIWILTSLVSVDVSISFGIMFCMAASTLLHHMCAAWSRHLPAQFLLLGFLILFVATYWIPLSTYPVAGLAWLGFPSPAFTSGDYYPLIPYFFIYGAGTAAGRLHSNMQRRMQTNTQQDVSSELNIRGDSLQLSLEEEHREASIQKLTRLERMHLHIRQNIQSSVSIQQLLSFIGRHSLVFYLLHQPILLCLLALVASPAFF</sequence>
<feature type="transmembrane region" description="Helical" evidence="1">
    <location>
        <begin position="59"/>
        <end position="76"/>
    </location>
</feature>
<accession>A0ABS7MKU5</accession>
<dbReference type="Pfam" id="PF07786">
    <property type="entry name" value="HGSNAT_cat"/>
    <property type="match status" value="1"/>
</dbReference>
<feature type="transmembrane region" description="Helical" evidence="1">
    <location>
        <begin position="179"/>
        <end position="198"/>
    </location>
</feature>
<evidence type="ECO:0000313" key="3">
    <source>
        <dbReference type="EMBL" id="MBY4797996.1"/>
    </source>
</evidence>
<reference evidence="3 4" key="1">
    <citation type="submission" date="2021-08" db="EMBL/GenBank/DDBJ databases">
        <title>Collinsella faecalis sp. nov. isolated from swine faeces.</title>
        <authorList>
            <person name="Oh B.S."/>
            <person name="Lee J.H."/>
        </authorList>
    </citation>
    <scope>NUCLEOTIDE SEQUENCE [LARGE SCALE GENOMIC DNA]</scope>
    <source>
        <strain evidence="3 4">AGMB00827</strain>
    </source>
</reference>
<evidence type="ECO:0000313" key="4">
    <source>
        <dbReference type="Proteomes" id="UP000700908"/>
    </source>
</evidence>
<keyword evidence="1" id="KW-1133">Transmembrane helix</keyword>
<keyword evidence="4" id="KW-1185">Reference proteome</keyword>
<evidence type="ECO:0000256" key="1">
    <source>
        <dbReference type="SAM" id="Phobius"/>
    </source>
</evidence>
<feature type="transmembrane region" description="Helical" evidence="1">
    <location>
        <begin position="273"/>
        <end position="295"/>
    </location>
</feature>
<gene>
    <name evidence="3" type="ORF">K6V98_06505</name>
</gene>
<comment type="caution">
    <text evidence="3">The sequence shown here is derived from an EMBL/GenBank/DDBJ whole genome shotgun (WGS) entry which is preliminary data.</text>
</comment>
<keyword evidence="1" id="KW-0472">Membrane</keyword>
<feature type="transmembrane region" description="Helical" evidence="1">
    <location>
        <begin position="112"/>
        <end position="132"/>
    </location>
</feature>
<name>A0ABS7MKU5_9ACTN</name>
<evidence type="ECO:0000259" key="2">
    <source>
        <dbReference type="Pfam" id="PF07786"/>
    </source>
</evidence>
<feature type="transmembrane region" description="Helical" evidence="1">
    <location>
        <begin position="88"/>
        <end position="106"/>
    </location>
</feature>
<proteinExistence type="predicted"/>
<organism evidence="3 4">
    <name type="scientific">Collinsella ureilytica</name>
    <dbReference type="NCBI Taxonomy" id="2869515"/>
    <lineage>
        <taxon>Bacteria</taxon>
        <taxon>Bacillati</taxon>
        <taxon>Actinomycetota</taxon>
        <taxon>Coriobacteriia</taxon>
        <taxon>Coriobacteriales</taxon>
        <taxon>Coriobacteriaceae</taxon>
        <taxon>Collinsella</taxon>
    </lineage>
</organism>
<dbReference type="Proteomes" id="UP000700908">
    <property type="component" value="Unassembled WGS sequence"/>
</dbReference>
<keyword evidence="1" id="KW-0812">Transmembrane</keyword>
<feature type="domain" description="Heparan-alpha-glucosaminide N-acetyltransferase catalytic" evidence="2">
    <location>
        <begin position="19"/>
        <end position="212"/>
    </location>
</feature>
<dbReference type="EMBL" id="JAIMFO010000007">
    <property type="protein sequence ID" value="MBY4797996.1"/>
    <property type="molecule type" value="Genomic_DNA"/>
</dbReference>